<feature type="transmembrane region" description="Helical" evidence="2">
    <location>
        <begin position="495"/>
        <end position="518"/>
    </location>
</feature>
<dbReference type="EMBL" id="JAUSUL010000005">
    <property type="protein sequence ID" value="MDQ0317414.1"/>
    <property type="molecule type" value="Genomic_DNA"/>
</dbReference>
<comment type="caution">
    <text evidence="4">The sequence shown here is derived from an EMBL/GenBank/DDBJ whole genome shotgun (WGS) entry which is preliminary data.</text>
</comment>
<reference evidence="4" key="1">
    <citation type="submission" date="2023-07" db="EMBL/GenBank/DDBJ databases">
        <title>Genomic Encyclopedia of Type Strains, Phase IV (KMG-IV): sequencing the most valuable type-strain genomes for metagenomic binning, comparative biology and taxonomic classification.</title>
        <authorList>
            <person name="Goeker M."/>
        </authorList>
    </citation>
    <scope>NUCLEOTIDE SEQUENCE</scope>
    <source>
        <strain evidence="4">DSM 21202</strain>
    </source>
</reference>
<gene>
    <name evidence="4" type="ORF">J2S73_003898</name>
</gene>
<comment type="function">
    <text evidence="1">Part of the tripartite ATP-independent periplasmic (TRAP) transport system.</text>
</comment>
<evidence type="ECO:0000256" key="1">
    <source>
        <dbReference type="RuleBase" id="RU369079"/>
    </source>
</evidence>
<evidence type="ECO:0000256" key="2">
    <source>
        <dbReference type="SAM" id="Phobius"/>
    </source>
</evidence>
<feature type="transmembrane region" description="Helical" evidence="2">
    <location>
        <begin position="559"/>
        <end position="579"/>
    </location>
</feature>
<feature type="transmembrane region" description="Helical" evidence="2">
    <location>
        <begin position="591"/>
        <end position="612"/>
    </location>
</feature>
<keyword evidence="5" id="KW-1185">Reference proteome</keyword>
<dbReference type="AlphaFoldDB" id="A0AAE4AW57"/>
<keyword evidence="1" id="KW-1003">Cell membrane</keyword>
<dbReference type="PANTHER" id="PTHR43849:SF2">
    <property type="entry name" value="BLL3936 PROTEIN"/>
    <property type="match status" value="1"/>
</dbReference>
<keyword evidence="2" id="KW-1133">Transmembrane helix</keyword>
<dbReference type="NCBIfam" id="TIGR02123">
    <property type="entry name" value="TRAP_fused"/>
    <property type="match status" value="1"/>
</dbReference>
<feature type="transmembrane region" description="Helical" evidence="2">
    <location>
        <begin position="22"/>
        <end position="43"/>
    </location>
</feature>
<feature type="transmembrane region" description="Helical" evidence="2">
    <location>
        <begin position="168"/>
        <end position="192"/>
    </location>
</feature>
<dbReference type="InterPro" id="IPR011853">
    <property type="entry name" value="TRAP_DctM-Dct_fused"/>
</dbReference>
<feature type="transmembrane region" description="Helical" evidence="2">
    <location>
        <begin position="136"/>
        <end position="156"/>
    </location>
</feature>
<feature type="transmembrane region" description="Helical" evidence="2">
    <location>
        <begin position="80"/>
        <end position="100"/>
    </location>
</feature>
<evidence type="ECO:0000313" key="5">
    <source>
        <dbReference type="Proteomes" id="UP001229244"/>
    </source>
</evidence>
<evidence type="ECO:0000259" key="3">
    <source>
        <dbReference type="Pfam" id="PF06808"/>
    </source>
</evidence>
<keyword evidence="2" id="KW-0472">Membrane</keyword>
<dbReference type="Pfam" id="PF06808">
    <property type="entry name" value="DctM"/>
    <property type="match status" value="1"/>
</dbReference>
<feature type="transmembrane region" description="Helical" evidence="2">
    <location>
        <begin position="369"/>
        <end position="387"/>
    </location>
</feature>
<sequence>MAEPADTTSIEQPAAAADGGPLAGVAAAVLVVLSLAWVLDLHVRFGVPVYDEQPLAIAAGLSMLIAAAALALRLGGAWRWPVLAGGIALCAIMVAIAIRYPTLTIAAMMRPTWLIVVSSALIVGLLILVWRTVGLTLAAIVAVFIAVALFGERLGVPSMGFDYVSIYLLLDPNALLGLPLKVAVQIVIPYVLFGELLRLSGGGEFLTKLCLAAFGGYRGGGAKAAIGASATFGTISGNAVSNVVGTGIVTIPLIKRTGINGAIAGAVEAAASTGGQLLPPVMGAAAFVMADFLQVPYWHVVVAAALPAALYFAALFLQIDRLAARDGLHGIPADQRPALGEIGRKGAHFLIPFVALFVTLFLNQTRPELAALAGVASLVVVGAIIPFEGRRITPAVILESIVATGRSAAPLIVLTAAAGLIIGLVSLTGLGFSVAADAIAASGGSTILLLVLVALVAIVFGMGMPTVAVYVVLATVLAPALEQAGLQPIQAHLFILYYGMMSMLTPPVALASITAARLAGADPWRTSLEAIKLAWVAYVIPFLFAFSPELLLGGTAWGAALSALTAFLGIAAVSVAFAGYGRGRLTIRTRWLVGASGLALLLPPTLGAGALAANAVGAAVFALCLVRTPAVTAADSPLKRMV</sequence>
<proteinExistence type="predicted"/>
<dbReference type="InterPro" id="IPR010656">
    <property type="entry name" value="DctM"/>
</dbReference>
<feature type="transmembrane region" description="Helical" evidence="2">
    <location>
        <begin position="467"/>
        <end position="489"/>
    </location>
</feature>
<evidence type="ECO:0000313" key="4">
    <source>
        <dbReference type="EMBL" id="MDQ0317414.1"/>
    </source>
</evidence>
<name>A0AAE4AW57_9HYPH</name>
<feature type="transmembrane region" description="Helical" evidence="2">
    <location>
        <begin position="297"/>
        <end position="317"/>
    </location>
</feature>
<feature type="transmembrane region" description="Helical" evidence="2">
    <location>
        <begin position="408"/>
        <end position="432"/>
    </location>
</feature>
<accession>A0AAE4AW57</accession>
<protein>
    <submittedName>
        <fullName evidence="4">TRAP transporter 4TM/12TM fusion protein</fullName>
    </submittedName>
</protein>
<feature type="domain" description="TRAP C4-dicarboxylate transport system permease DctM subunit" evidence="3">
    <location>
        <begin position="125"/>
        <end position="552"/>
    </location>
</feature>
<dbReference type="PANTHER" id="PTHR43849">
    <property type="entry name" value="BLL3936 PROTEIN"/>
    <property type="match status" value="1"/>
</dbReference>
<comment type="subcellular location">
    <subcellularLocation>
        <location evidence="1">Cell inner membrane</location>
        <topology evidence="1">Multi-pass membrane protein</topology>
    </subcellularLocation>
</comment>
<feature type="transmembrane region" description="Helical" evidence="2">
    <location>
        <begin position="346"/>
        <end position="363"/>
    </location>
</feature>
<organism evidence="4 5">
    <name type="scientific">Amorphus orientalis</name>
    <dbReference type="NCBI Taxonomy" id="649198"/>
    <lineage>
        <taxon>Bacteria</taxon>
        <taxon>Pseudomonadati</taxon>
        <taxon>Pseudomonadota</taxon>
        <taxon>Alphaproteobacteria</taxon>
        <taxon>Hyphomicrobiales</taxon>
        <taxon>Amorphaceae</taxon>
        <taxon>Amorphus</taxon>
    </lineage>
</organism>
<feature type="transmembrane region" description="Helical" evidence="2">
    <location>
        <begin position="112"/>
        <end position="130"/>
    </location>
</feature>
<keyword evidence="2" id="KW-0812">Transmembrane</keyword>
<dbReference type="GO" id="GO:0022857">
    <property type="term" value="F:transmembrane transporter activity"/>
    <property type="evidence" value="ECO:0007669"/>
    <property type="project" value="UniProtKB-UniRule"/>
</dbReference>
<dbReference type="Proteomes" id="UP001229244">
    <property type="component" value="Unassembled WGS sequence"/>
</dbReference>
<feature type="transmembrane region" description="Helical" evidence="2">
    <location>
        <begin position="530"/>
        <end position="547"/>
    </location>
</feature>
<keyword evidence="1" id="KW-0813">Transport</keyword>
<dbReference type="GO" id="GO:0005886">
    <property type="term" value="C:plasma membrane"/>
    <property type="evidence" value="ECO:0007669"/>
    <property type="project" value="UniProtKB-SubCell"/>
</dbReference>
<keyword evidence="1" id="KW-0997">Cell inner membrane</keyword>
<feature type="transmembrane region" description="Helical" evidence="2">
    <location>
        <begin position="55"/>
        <end position="74"/>
    </location>
</feature>
<dbReference type="RefSeq" id="WP_306887330.1">
    <property type="nucleotide sequence ID" value="NZ_JAUSUL010000005.1"/>
</dbReference>